<accession>A0AAW0TWQ9</accession>
<sequence length="347" mass="38841">MEVTMQHHILARVLCLLLSVVLLSCGPMLMWEAKVSPSGRRFLQSREEEVWARLEGPLEADDPQVLLILKQNFLAPPSSLPYNLSGPLKQMGSRDFSWPWIHEQLLRLFGKQLGGFFVEAGALDGEYLSNTLWMERRLGWTGLLVEPDEESYKMLISKHRRAWTSNTCLSKEGFPRRTILVSRRVLKGTPHEDFGWAFRGQTHEMGVDFPNKESLELMTDSWYSKVQCFPLLSYLFALNATTVDLLSLDVQGTETAILHTLLASSRVSVRVIVVEDEKKTFDHAFMATHGYVLVASDLDHVYVKRGDPALSGVNVTATTAVTDAVTTTAANYTSFVTATTTTAQAAK</sequence>
<proteinExistence type="predicted"/>
<reference evidence="3 4" key="1">
    <citation type="submission" date="2023-03" db="EMBL/GenBank/DDBJ databases">
        <title>High-quality genome of Scylla paramamosain provides insights in environmental adaptation.</title>
        <authorList>
            <person name="Zhang L."/>
        </authorList>
    </citation>
    <scope>NUCLEOTIDE SEQUENCE [LARGE SCALE GENOMIC DNA]</scope>
    <source>
        <strain evidence="3">LZ_2023a</strain>
        <tissue evidence="3">Muscle</tissue>
    </source>
</reference>
<dbReference type="InterPro" id="IPR029063">
    <property type="entry name" value="SAM-dependent_MTases_sf"/>
</dbReference>
<feature type="chain" id="PRO_5043743597" description="Methyltransferase FkbM domain-containing protein" evidence="1">
    <location>
        <begin position="26"/>
        <end position="347"/>
    </location>
</feature>
<evidence type="ECO:0000259" key="2">
    <source>
        <dbReference type="Pfam" id="PF05050"/>
    </source>
</evidence>
<dbReference type="PANTHER" id="PTHR34009:SF2">
    <property type="entry name" value="PROTEIN STAR"/>
    <property type="match status" value="1"/>
</dbReference>
<dbReference type="GO" id="GO:0016197">
    <property type="term" value="P:endosomal transport"/>
    <property type="evidence" value="ECO:0007669"/>
    <property type="project" value="TreeGrafter"/>
</dbReference>
<keyword evidence="4" id="KW-1185">Reference proteome</keyword>
<dbReference type="PANTHER" id="PTHR34009">
    <property type="entry name" value="PROTEIN STAR"/>
    <property type="match status" value="1"/>
</dbReference>
<dbReference type="GO" id="GO:0005886">
    <property type="term" value="C:plasma membrane"/>
    <property type="evidence" value="ECO:0007669"/>
    <property type="project" value="TreeGrafter"/>
</dbReference>
<dbReference type="Gene3D" id="3.40.50.150">
    <property type="entry name" value="Vaccinia Virus protein VP39"/>
    <property type="match status" value="1"/>
</dbReference>
<feature type="domain" description="Methyltransferase FkbM" evidence="2">
    <location>
        <begin position="120"/>
        <end position="285"/>
    </location>
</feature>
<name>A0AAW0TWQ9_SCYPA</name>
<evidence type="ECO:0000313" key="3">
    <source>
        <dbReference type="EMBL" id="KAK8391721.1"/>
    </source>
</evidence>
<evidence type="ECO:0000256" key="1">
    <source>
        <dbReference type="SAM" id="SignalP"/>
    </source>
</evidence>
<feature type="signal peptide" evidence="1">
    <location>
        <begin position="1"/>
        <end position="25"/>
    </location>
</feature>
<organism evidence="3 4">
    <name type="scientific">Scylla paramamosain</name>
    <name type="common">Mud crab</name>
    <dbReference type="NCBI Taxonomy" id="85552"/>
    <lineage>
        <taxon>Eukaryota</taxon>
        <taxon>Metazoa</taxon>
        <taxon>Ecdysozoa</taxon>
        <taxon>Arthropoda</taxon>
        <taxon>Crustacea</taxon>
        <taxon>Multicrustacea</taxon>
        <taxon>Malacostraca</taxon>
        <taxon>Eumalacostraca</taxon>
        <taxon>Eucarida</taxon>
        <taxon>Decapoda</taxon>
        <taxon>Pleocyemata</taxon>
        <taxon>Brachyura</taxon>
        <taxon>Eubrachyura</taxon>
        <taxon>Portunoidea</taxon>
        <taxon>Portunidae</taxon>
        <taxon>Portuninae</taxon>
        <taxon>Scylla</taxon>
    </lineage>
</organism>
<dbReference type="Pfam" id="PF05050">
    <property type="entry name" value="Methyltransf_21"/>
    <property type="match status" value="1"/>
</dbReference>
<dbReference type="EMBL" id="JARAKH010000024">
    <property type="protein sequence ID" value="KAK8391721.1"/>
    <property type="molecule type" value="Genomic_DNA"/>
</dbReference>
<dbReference type="InterPro" id="IPR006342">
    <property type="entry name" value="FkbM_mtfrase"/>
</dbReference>
<dbReference type="GO" id="GO:0006888">
    <property type="term" value="P:endoplasmic reticulum to Golgi vesicle-mediated transport"/>
    <property type="evidence" value="ECO:0007669"/>
    <property type="project" value="TreeGrafter"/>
</dbReference>
<protein>
    <recommendedName>
        <fullName evidence="2">Methyltransferase FkbM domain-containing protein</fullName>
    </recommendedName>
</protein>
<comment type="caution">
    <text evidence="3">The sequence shown here is derived from an EMBL/GenBank/DDBJ whole genome shotgun (WGS) entry which is preliminary data.</text>
</comment>
<dbReference type="GO" id="GO:0005794">
    <property type="term" value="C:Golgi apparatus"/>
    <property type="evidence" value="ECO:0007669"/>
    <property type="project" value="TreeGrafter"/>
</dbReference>
<dbReference type="GO" id="GO:0031902">
    <property type="term" value="C:late endosome membrane"/>
    <property type="evidence" value="ECO:0007669"/>
    <property type="project" value="TreeGrafter"/>
</dbReference>
<keyword evidence="1" id="KW-0732">Signal</keyword>
<dbReference type="Proteomes" id="UP001487740">
    <property type="component" value="Unassembled WGS sequence"/>
</dbReference>
<dbReference type="GO" id="GO:0005789">
    <property type="term" value="C:endoplasmic reticulum membrane"/>
    <property type="evidence" value="ECO:0007669"/>
    <property type="project" value="TreeGrafter"/>
</dbReference>
<gene>
    <name evidence="3" type="ORF">O3P69_017325</name>
</gene>
<dbReference type="AlphaFoldDB" id="A0AAW0TWQ9"/>
<dbReference type="InterPro" id="IPR053202">
    <property type="entry name" value="EGF_Rcpt_Signaling_Reg"/>
</dbReference>
<evidence type="ECO:0000313" key="4">
    <source>
        <dbReference type="Proteomes" id="UP001487740"/>
    </source>
</evidence>